<dbReference type="Proteomes" id="UP000689967">
    <property type="component" value="Unassembled WGS sequence"/>
</dbReference>
<protein>
    <submittedName>
        <fullName evidence="1">Uncharacterized protein</fullName>
    </submittedName>
</protein>
<sequence>MTFALIPAARAALREALAAGEPTSAIRAEIARLEAEALAAARTRVATMTPRSDAAGDAALDEIRTNADSIAAEVAARIADRFAALVVPDARRLPSKDAGR</sequence>
<comment type="caution">
    <text evidence="1">The sequence shown here is derived from an EMBL/GenBank/DDBJ whole genome shotgun (WGS) entry which is preliminary data.</text>
</comment>
<dbReference type="EMBL" id="JAERQM010000005">
    <property type="protein sequence ID" value="MBU8545783.1"/>
    <property type="molecule type" value="Genomic_DNA"/>
</dbReference>
<gene>
    <name evidence="1" type="ORF">JJQ90_18820</name>
</gene>
<reference evidence="1 2" key="1">
    <citation type="submission" date="2021-01" db="EMBL/GenBank/DDBJ databases">
        <title>Roseomonas sp. nov, a bacterium isolated from an oil production mixture in Yumen Oilfield.</title>
        <authorList>
            <person name="Wu D."/>
        </authorList>
    </citation>
    <scope>NUCLEOTIDE SEQUENCE [LARGE SCALE GENOMIC DNA]</scope>
    <source>
        <strain evidence="1 2">ROY-5-3</strain>
    </source>
</reference>
<name>A0ABS6HDN8_9PROT</name>
<accession>A0ABS6HDN8</accession>
<organism evidence="1 2">
    <name type="scientific">Falsiroseomonas oleicola</name>
    <dbReference type="NCBI Taxonomy" id="2801474"/>
    <lineage>
        <taxon>Bacteria</taxon>
        <taxon>Pseudomonadati</taxon>
        <taxon>Pseudomonadota</taxon>
        <taxon>Alphaproteobacteria</taxon>
        <taxon>Acetobacterales</taxon>
        <taxon>Roseomonadaceae</taxon>
        <taxon>Falsiroseomonas</taxon>
    </lineage>
</organism>
<evidence type="ECO:0000313" key="1">
    <source>
        <dbReference type="EMBL" id="MBU8545783.1"/>
    </source>
</evidence>
<evidence type="ECO:0000313" key="2">
    <source>
        <dbReference type="Proteomes" id="UP000689967"/>
    </source>
</evidence>
<proteinExistence type="predicted"/>
<keyword evidence="2" id="KW-1185">Reference proteome</keyword>
<dbReference type="RefSeq" id="WP_216877778.1">
    <property type="nucleotide sequence ID" value="NZ_JAERQM010000005.1"/>
</dbReference>